<evidence type="ECO:0000313" key="6">
    <source>
        <dbReference type="Proteomes" id="UP001549321"/>
    </source>
</evidence>
<dbReference type="InterPro" id="IPR036388">
    <property type="entry name" value="WH-like_DNA-bd_sf"/>
</dbReference>
<keyword evidence="2 5" id="KW-0238">DNA-binding</keyword>
<dbReference type="EMBL" id="JBEPSM010000001">
    <property type="protein sequence ID" value="MET4632417.1"/>
    <property type="molecule type" value="Genomic_DNA"/>
</dbReference>
<evidence type="ECO:0000256" key="2">
    <source>
        <dbReference type="ARBA" id="ARBA00023125"/>
    </source>
</evidence>
<dbReference type="InterPro" id="IPR002577">
    <property type="entry name" value="HTH_HxlR"/>
</dbReference>
<name>A0ABV2QTR4_9HYPH</name>
<organism evidence="5 6">
    <name type="scientific">Kaistia defluvii</name>
    <dbReference type="NCBI Taxonomy" id="410841"/>
    <lineage>
        <taxon>Bacteria</taxon>
        <taxon>Pseudomonadati</taxon>
        <taxon>Pseudomonadota</taxon>
        <taxon>Alphaproteobacteria</taxon>
        <taxon>Hyphomicrobiales</taxon>
        <taxon>Kaistiaceae</taxon>
        <taxon>Kaistia</taxon>
    </lineage>
</organism>
<comment type="caution">
    <text evidence="5">The sequence shown here is derived from an EMBL/GenBank/DDBJ whole genome shotgun (WGS) entry which is preliminary data.</text>
</comment>
<keyword evidence="6" id="KW-1185">Reference proteome</keyword>
<reference evidence="5 6" key="1">
    <citation type="submission" date="2024-06" db="EMBL/GenBank/DDBJ databases">
        <title>Sorghum-associated microbial communities from plants grown in Nebraska, USA.</title>
        <authorList>
            <person name="Schachtman D."/>
        </authorList>
    </citation>
    <scope>NUCLEOTIDE SEQUENCE [LARGE SCALE GENOMIC DNA]</scope>
    <source>
        <strain evidence="5 6">3207</strain>
    </source>
</reference>
<dbReference type="Pfam" id="PF01638">
    <property type="entry name" value="HxlR"/>
    <property type="match status" value="1"/>
</dbReference>
<sequence>MEGTAERLDSEASDAPAPMAIGAPLLNGPFAGTVVLPAEQCPVRDVLDRLGDAWSYLVVLQLTTGPHRFNALKRAVDGISQRMLTVTLRSLERDGLVSRQVFPTTPPQVEYALTEMGHSLAEPMRALTAWAASHHDHVRASRAVYDARREAEGER</sequence>
<dbReference type="SUPFAM" id="SSF46785">
    <property type="entry name" value="Winged helix' DNA-binding domain"/>
    <property type="match status" value="1"/>
</dbReference>
<protein>
    <submittedName>
        <fullName evidence="5">DNA-binding HxlR family transcriptional regulator</fullName>
    </submittedName>
</protein>
<dbReference type="InterPro" id="IPR036390">
    <property type="entry name" value="WH_DNA-bd_sf"/>
</dbReference>
<evidence type="ECO:0000313" key="5">
    <source>
        <dbReference type="EMBL" id="MET4632417.1"/>
    </source>
</evidence>
<feature type="domain" description="HTH hxlR-type" evidence="4">
    <location>
        <begin position="41"/>
        <end position="139"/>
    </location>
</feature>
<accession>A0ABV2QTR4</accession>
<dbReference type="Proteomes" id="UP001549321">
    <property type="component" value="Unassembled WGS sequence"/>
</dbReference>
<dbReference type="PANTHER" id="PTHR33204:SF39">
    <property type="entry name" value="TRANSCRIPTIONAL REGULATORY PROTEIN"/>
    <property type="match status" value="1"/>
</dbReference>
<gene>
    <name evidence="5" type="ORF">ABIE08_000330</name>
</gene>
<dbReference type="GO" id="GO:0003677">
    <property type="term" value="F:DNA binding"/>
    <property type="evidence" value="ECO:0007669"/>
    <property type="project" value="UniProtKB-KW"/>
</dbReference>
<dbReference type="PANTHER" id="PTHR33204">
    <property type="entry name" value="TRANSCRIPTIONAL REGULATOR, MARR FAMILY"/>
    <property type="match status" value="1"/>
</dbReference>
<keyword evidence="1" id="KW-0805">Transcription regulation</keyword>
<dbReference type="PROSITE" id="PS51118">
    <property type="entry name" value="HTH_HXLR"/>
    <property type="match status" value="1"/>
</dbReference>
<evidence type="ECO:0000256" key="3">
    <source>
        <dbReference type="ARBA" id="ARBA00023163"/>
    </source>
</evidence>
<evidence type="ECO:0000256" key="1">
    <source>
        <dbReference type="ARBA" id="ARBA00023015"/>
    </source>
</evidence>
<keyword evidence="3" id="KW-0804">Transcription</keyword>
<evidence type="ECO:0000259" key="4">
    <source>
        <dbReference type="PROSITE" id="PS51118"/>
    </source>
</evidence>
<dbReference type="RefSeq" id="WP_354548231.1">
    <property type="nucleotide sequence ID" value="NZ_JBEPSM010000001.1"/>
</dbReference>
<dbReference type="Gene3D" id="1.10.10.10">
    <property type="entry name" value="Winged helix-like DNA-binding domain superfamily/Winged helix DNA-binding domain"/>
    <property type="match status" value="1"/>
</dbReference>
<proteinExistence type="predicted"/>